<reference evidence="11 12" key="1">
    <citation type="submission" date="2023-06" db="EMBL/GenBank/DDBJ databases">
        <title>Microbacterium sp. nov., isolated from a waste landfill.</title>
        <authorList>
            <person name="Wen W."/>
        </authorList>
    </citation>
    <scope>NUCLEOTIDE SEQUENCE [LARGE SCALE GENOMIC DNA]</scope>
    <source>
        <strain evidence="11 12">ASV49</strain>
    </source>
</reference>
<evidence type="ECO:0000259" key="10">
    <source>
        <dbReference type="PROSITE" id="PS51012"/>
    </source>
</evidence>
<evidence type="ECO:0000256" key="6">
    <source>
        <dbReference type="ARBA" id="ARBA00022692"/>
    </source>
</evidence>
<evidence type="ECO:0000256" key="9">
    <source>
        <dbReference type="RuleBase" id="RU361157"/>
    </source>
</evidence>
<keyword evidence="7 9" id="KW-1133">Transmembrane helix</keyword>
<protein>
    <recommendedName>
        <fullName evidence="9">Transport permease protein</fullName>
    </recommendedName>
</protein>
<keyword evidence="6 9" id="KW-0812">Transmembrane</keyword>
<dbReference type="PANTHER" id="PTHR30413:SF8">
    <property type="entry name" value="TRANSPORT PERMEASE PROTEIN"/>
    <property type="match status" value="1"/>
</dbReference>
<keyword evidence="4 9" id="KW-1003">Cell membrane</keyword>
<proteinExistence type="inferred from homology"/>
<evidence type="ECO:0000256" key="7">
    <source>
        <dbReference type="ARBA" id="ARBA00022989"/>
    </source>
</evidence>
<feature type="transmembrane region" description="Helical" evidence="9">
    <location>
        <begin position="74"/>
        <end position="96"/>
    </location>
</feature>
<dbReference type="InterPro" id="IPR047817">
    <property type="entry name" value="ABC2_TM_bact-type"/>
</dbReference>
<evidence type="ECO:0000256" key="5">
    <source>
        <dbReference type="ARBA" id="ARBA00022519"/>
    </source>
</evidence>
<dbReference type="Proteomes" id="UP001235064">
    <property type="component" value="Unassembled WGS sequence"/>
</dbReference>
<evidence type="ECO:0000313" key="12">
    <source>
        <dbReference type="Proteomes" id="UP001235064"/>
    </source>
</evidence>
<keyword evidence="12" id="KW-1185">Reference proteome</keyword>
<dbReference type="PROSITE" id="PS51012">
    <property type="entry name" value="ABC_TM2"/>
    <property type="match status" value="1"/>
</dbReference>
<keyword evidence="8 9" id="KW-0472">Membrane</keyword>
<dbReference type="RefSeq" id="WP_286286542.1">
    <property type="nucleotide sequence ID" value="NZ_JASXSZ010000001.1"/>
</dbReference>
<feature type="transmembrane region" description="Helical" evidence="9">
    <location>
        <begin position="186"/>
        <end position="203"/>
    </location>
</feature>
<sequence>MRPTVITPPGRLALPPWRELWEAREVAMRFGQRDIVLRYRQTFVGVAWVLIQPLASAGIFAIIFGAVAKISYGGIPPFLFTFMSMLAWTLFSSTLSRAASSLVANQALVSKVFFPRMLVPLSGAASTVLDFGVGFALGIVLLVIYRVNPGWPVLLVPVWVLIFLLTALGIGLAASAWMVKYRDVQYVLPWVLQVALYATPVAYPTDAVPANLQPLFLANPLGWMLDGFRWSALGAPIPPAWQLIGSLVVAVLVFFLGAMVFQRYERTFADLI</sequence>
<name>A0ABT7MV00_9MICO</name>
<comment type="similarity">
    <text evidence="2 9">Belongs to the ABC-2 integral membrane protein family.</text>
</comment>
<evidence type="ECO:0000256" key="1">
    <source>
        <dbReference type="ARBA" id="ARBA00004429"/>
    </source>
</evidence>
<comment type="caution">
    <text evidence="11">The sequence shown here is derived from an EMBL/GenBank/DDBJ whole genome shotgun (WGS) entry which is preliminary data.</text>
</comment>
<feature type="transmembrane region" description="Helical" evidence="9">
    <location>
        <begin position="240"/>
        <end position="261"/>
    </location>
</feature>
<keyword evidence="3 9" id="KW-0813">Transport</keyword>
<evidence type="ECO:0000256" key="4">
    <source>
        <dbReference type="ARBA" id="ARBA00022475"/>
    </source>
</evidence>
<feature type="transmembrane region" description="Helical" evidence="9">
    <location>
        <begin position="117"/>
        <end position="145"/>
    </location>
</feature>
<feature type="domain" description="ABC transmembrane type-2" evidence="10">
    <location>
        <begin position="44"/>
        <end position="264"/>
    </location>
</feature>
<keyword evidence="5" id="KW-0997">Cell inner membrane</keyword>
<organism evidence="11 12">
    <name type="scientific">Microbacterium candidum</name>
    <dbReference type="NCBI Taxonomy" id="3041922"/>
    <lineage>
        <taxon>Bacteria</taxon>
        <taxon>Bacillati</taxon>
        <taxon>Actinomycetota</taxon>
        <taxon>Actinomycetes</taxon>
        <taxon>Micrococcales</taxon>
        <taxon>Microbacteriaceae</taxon>
        <taxon>Microbacterium</taxon>
    </lineage>
</organism>
<feature type="transmembrane region" description="Helical" evidence="9">
    <location>
        <begin position="43"/>
        <end position="68"/>
    </location>
</feature>
<dbReference type="EMBL" id="JASXSZ010000001">
    <property type="protein sequence ID" value="MDL9978277.1"/>
    <property type="molecule type" value="Genomic_DNA"/>
</dbReference>
<evidence type="ECO:0000313" key="11">
    <source>
        <dbReference type="EMBL" id="MDL9978277.1"/>
    </source>
</evidence>
<comment type="subcellular location">
    <subcellularLocation>
        <location evidence="1">Cell inner membrane</location>
        <topology evidence="1">Multi-pass membrane protein</topology>
    </subcellularLocation>
    <subcellularLocation>
        <location evidence="9">Cell membrane</location>
        <topology evidence="9">Multi-pass membrane protein</topology>
    </subcellularLocation>
</comment>
<dbReference type="Pfam" id="PF01061">
    <property type="entry name" value="ABC2_membrane"/>
    <property type="match status" value="1"/>
</dbReference>
<gene>
    <name evidence="11" type="ORF">QSV35_02940</name>
</gene>
<evidence type="ECO:0000256" key="2">
    <source>
        <dbReference type="ARBA" id="ARBA00007783"/>
    </source>
</evidence>
<feature type="transmembrane region" description="Helical" evidence="9">
    <location>
        <begin position="151"/>
        <end position="174"/>
    </location>
</feature>
<dbReference type="InterPro" id="IPR013525">
    <property type="entry name" value="ABC2_TM"/>
</dbReference>
<evidence type="ECO:0000256" key="3">
    <source>
        <dbReference type="ARBA" id="ARBA00022448"/>
    </source>
</evidence>
<accession>A0ABT7MV00</accession>
<dbReference type="PANTHER" id="PTHR30413">
    <property type="entry name" value="INNER MEMBRANE TRANSPORT PERMEASE"/>
    <property type="match status" value="1"/>
</dbReference>
<evidence type="ECO:0000256" key="8">
    <source>
        <dbReference type="ARBA" id="ARBA00023136"/>
    </source>
</evidence>